<evidence type="ECO:0000313" key="7">
    <source>
        <dbReference type="EMBL" id="QIR14033.1"/>
    </source>
</evidence>
<dbReference type="KEGG" id="saes:HBH39_05550"/>
<keyword evidence="5 6" id="KW-0472">Membrane</keyword>
<dbReference type="PANTHER" id="PTHR43461:SF1">
    <property type="entry name" value="TRANSMEMBRANE PROTEIN 256"/>
    <property type="match status" value="1"/>
</dbReference>
<keyword evidence="8" id="KW-1185">Reference proteome</keyword>
<evidence type="ECO:0000256" key="5">
    <source>
        <dbReference type="ARBA" id="ARBA00023136"/>
    </source>
</evidence>
<dbReference type="EMBL" id="CP050313">
    <property type="protein sequence ID" value="QIR14033.1"/>
    <property type="molecule type" value="Genomic_DNA"/>
</dbReference>
<protein>
    <submittedName>
        <fullName evidence="7">DUF423 domain-containing protein</fullName>
    </submittedName>
</protein>
<organism evidence="7 8">
    <name type="scientific">Shewanella aestuarii</name>
    <dbReference type="NCBI Taxonomy" id="1028752"/>
    <lineage>
        <taxon>Bacteria</taxon>
        <taxon>Pseudomonadati</taxon>
        <taxon>Pseudomonadota</taxon>
        <taxon>Gammaproteobacteria</taxon>
        <taxon>Alteromonadales</taxon>
        <taxon>Shewanellaceae</taxon>
        <taxon>Shewanella</taxon>
    </lineage>
</organism>
<dbReference type="Proteomes" id="UP000502608">
    <property type="component" value="Chromosome"/>
</dbReference>
<dbReference type="PANTHER" id="PTHR43461">
    <property type="entry name" value="TRANSMEMBRANE PROTEIN 256"/>
    <property type="match status" value="1"/>
</dbReference>
<feature type="transmembrane region" description="Helical" evidence="6">
    <location>
        <begin position="70"/>
        <end position="90"/>
    </location>
</feature>
<feature type="transmembrane region" description="Helical" evidence="6">
    <location>
        <begin position="47"/>
        <end position="63"/>
    </location>
</feature>
<keyword evidence="4 6" id="KW-1133">Transmembrane helix</keyword>
<dbReference type="Pfam" id="PF04241">
    <property type="entry name" value="DUF423"/>
    <property type="match status" value="1"/>
</dbReference>
<comment type="similarity">
    <text evidence="2">Belongs to the UPF0382 family.</text>
</comment>
<accession>A0A6G9QIR8</accession>
<gene>
    <name evidence="7" type="ORF">HBH39_05550</name>
</gene>
<evidence type="ECO:0000256" key="2">
    <source>
        <dbReference type="ARBA" id="ARBA00009694"/>
    </source>
</evidence>
<keyword evidence="3 6" id="KW-0812">Transmembrane</keyword>
<evidence type="ECO:0000256" key="4">
    <source>
        <dbReference type="ARBA" id="ARBA00022989"/>
    </source>
</evidence>
<feature type="transmembrane region" description="Helical" evidence="6">
    <location>
        <begin position="96"/>
        <end position="120"/>
    </location>
</feature>
<dbReference type="AlphaFoldDB" id="A0A6G9QIR8"/>
<name>A0A6G9QIR8_9GAMM</name>
<sequence>MNHKLLSFAALSGFMAVALGAFGAHGLKNIAPAELVSIFNLAVEYQFYHTFALVVVAFGAQWLSPRLLTWSAGFFITGIALFSGSLYLYALIGAKWIGPITPMGGLCLLIGWLLLAIAAWRKLSAHNPAKV</sequence>
<dbReference type="RefSeq" id="WP_167676358.1">
    <property type="nucleotide sequence ID" value="NZ_CP050313.1"/>
</dbReference>
<reference evidence="7 8" key="1">
    <citation type="submission" date="2020-03" db="EMBL/GenBank/DDBJ databases">
        <title>Complete genome sequence of Shewanella sp.</title>
        <authorList>
            <person name="Kim Y.-S."/>
            <person name="Kim S.-J."/>
            <person name="Jung H.-K."/>
            <person name="Kim K.-H."/>
        </authorList>
    </citation>
    <scope>NUCLEOTIDE SEQUENCE [LARGE SCALE GENOMIC DNA]</scope>
    <source>
        <strain evidence="7 8">PN3F2</strain>
    </source>
</reference>
<comment type="subcellular location">
    <subcellularLocation>
        <location evidence="1">Membrane</location>
        <topology evidence="1">Multi-pass membrane protein</topology>
    </subcellularLocation>
</comment>
<evidence type="ECO:0000256" key="3">
    <source>
        <dbReference type="ARBA" id="ARBA00022692"/>
    </source>
</evidence>
<proteinExistence type="inferred from homology"/>
<evidence type="ECO:0000256" key="6">
    <source>
        <dbReference type="SAM" id="Phobius"/>
    </source>
</evidence>
<dbReference type="GO" id="GO:0005886">
    <property type="term" value="C:plasma membrane"/>
    <property type="evidence" value="ECO:0007669"/>
    <property type="project" value="TreeGrafter"/>
</dbReference>
<dbReference type="InterPro" id="IPR006696">
    <property type="entry name" value="DUF423"/>
</dbReference>
<evidence type="ECO:0000256" key="1">
    <source>
        <dbReference type="ARBA" id="ARBA00004141"/>
    </source>
</evidence>
<evidence type="ECO:0000313" key="8">
    <source>
        <dbReference type="Proteomes" id="UP000502608"/>
    </source>
</evidence>